<dbReference type="EMBL" id="JAHXZJ010002982">
    <property type="protein sequence ID" value="KAH0535894.1"/>
    <property type="molecule type" value="Genomic_DNA"/>
</dbReference>
<comment type="caution">
    <text evidence="1">The sequence shown here is derived from an EMBL/GenBank/DDBJ whole genome shotgun (WGS) entry which is preliminary data.</text>
</comment>
<sequence>MCVRPRSAGPRLLTSSSHPREAHRFVEHEIGVEANQDHAIVPSCPGSTEYHQPSTVNHRTPRPRRNVTLRLLTPLLLSGSKVTSPDVCLCLYVSPTTKYTDRSTRYLGDNFLLGFIQKLRLCY</sequence>
<proteinExistence type="predicted"/>
<protein>
    <submittedName>
        <fullName evidence="1">Uncharacterized protein</fullName>
    </submittedName>
</protein>
<gene>
    <name evidence="1" type="ORF">KQX54_019915</name>
</gene>
<keyword evidence="2" id="KW-1185">Reference proteome</keyword>
<accession>A0AAV7I0Q4</accession>
<organism evidence="1 2">
    <name type="scientific">Cotesia glomerata</name>
    <name type="common">Lepidopteran parasitic wasp</name>
    <name type="synonym">Apanteles glomeratus</name>
    <dbReference type="NCBI Taxonomy" id="32391"/>
    <lineage>
        <taxon>Eukaryota</taxon>
        <taxon>Metazoa</taxon>
        <taxon>Ecdysozoa</taxon>
        <taxon>Arthropoda</taxon>
        <taxon>Hexapoda</taxon>
        <taxon>Insecta</taxon>
        <taxon>Pterygota</taxon>
        <taxon>Neoptera</taxon>
        <taxon>Endopterygota</taxon>
        <taxon>Hymenoptera</taxon>
        <taxon>Apocrita</taxon>
        <taxon>Ichneumonoidea</taxon>
        <taxon>Braconidae</taxon>
        <taxon>Microgastrinae</taxon>
        <taxon>Cotesia</taxon>
    </lineage>
</organism>
<dbReference type="AlphaFoldDB" id="A0AAV7I0Q4"/>
<name>A0AAV7I0Q4_COTGL</name>
<evidence type="ECO:0000313" key="2">
    <source>
        <dbReference type="Proteomes" id="UP000826195"/>
    </source>
</evidence>
<reference evidence="1 2" key="1">
    <citation type="journal article" date="2021" name="J. Hered.">
        <title>A chromosome-level genome assembly of the parasitoid wasp, Cotesia glomerata (Hymenoptera: Braconidae).</title>
        <authorList>
            <person name="Pinto B.J."/>
            <person name="Weis J.J."/>
            <person name="Gamble T."/>
            <person name="Ode P.J."/>
            <person name="Paul R."/>
            <person name="Zaspel J.M."/>
        </authorList>
    </citation>
    <scope>NUCLEOTIDE SEQUENCE [LARGE SCALE GENOMIC DNA]</scope>
    <source>
        <strain evidence="1">CgM1</strain>
    </source>
</reference>
<evidence type="ECO:0000313" key="1">
    <source>
        <dbReference type="EMBL" id="KAH0535894.1"/>
    </source>
</evidence>
<dbReference type="Proteomes" id="UP000826195">
    <property type="component" value="Unassembled WGS sequence"/>
</dbReference>